<keyword evidence="7" id="KW-0406">Ion transport</keyword>
<dbReference type="GO" id="GO:0005524">
    <property type="term" value="F:ATP binding"/>
    <property type="evidence" value="ECO:0007669"/>
    <property type="project" value="UniProtKB-KW"/>
</dbReference>
<dbReference type="CDD" id="cd03259">
    <property type="entry name" value="ABC_Carb_Solutes_like"/>
    <property type="match status" value="1"/>
</dbReference>
<evidence type="ECO:0000313" key="10">
    <source>
        <dbReference type="EMBL" id="MFC7599985.1"/>
    </source>
</evidence>
<reference evidence="11" key="1">
    <citation type="journal article" date="2019" name="Int. J. Syst. Evol. Microbiol.">
        <title>The Global Catalogue of Microorganisms (GCM) 10K type strain sequencing project: providing services to taxonomists for standard genome sequencing and annotation.</title>
        <authorList>
            <consortium name="The Broad Institute Genomics Platform"/>
            <consortium name="The Broad Institute Genome Sequencing Center for Infectious Disease"/>
            <person name="Wu L."/>
            <person name="Ma J."/>
        </authorList>
    </citation>
    <scope>NUCLEOTIDE SEQUENCE [LARGE SCALE GENOMIC DNA]</scope>
    <source>
        <strain evidence="11">JCM 10083</strain>
    </source>
</reference>
<keyword evidence="4" id="KW-0547">Nucleotide-binding</keyword>
<dbReference type="PANTHER" id="PTHR42781:SF4">
    <property type="entry name" value="SPERMIDINE_PUTRESCINE IMPORT ATP-BINDING PROTEIN POTA"/>
    <property type="match status" value="1"/>
</dbReference>
<dbReference type="InterPro" id="IPR008995">
    <property type="entry name" value="Mo/tungstate-bd_C_term_dom"/>
</dbReference>
<dbReference type="InterPro" id="IPR013611">
    <property type="entry name" value="Transp-assoc_OB_typ2"/>
</dbReference>
<keyword evidence="1" id="KW-0813">Transport</keyword>
<keyword evidence="8" id="KW-0472">Membrane</keyword>
<dbReference type="RefSeq" id="WP_343967232.1">
    <property type="nucleotide sequence ID" value="NZ_BAAAGK010000055.1"/>
</dbReference>
<dbReference type="SMART" id="SM00382">
    <property type="entry name" value="AAA"/>
    <property type="match status" value="1"/>
</dbReference>
<evidence type="ECO:0000256" key="5">
    <source>
        <dbReference type="ARBA" id="ARBA00022840"/>
    </source>
</evidence>
<dbReference type="InterPro" id="IPR015853">
    <property type="entry name" value="ABC_transpr_FbpC"/>
</dbReference>
<dbReference type="InterPro" id="IPR017871">
    <property type="entry name" value="ABC_transporter-like_CS"/>
</dbReference>
<evidence type="ECO:0000256" key="8">
    <source>
        <dbReference type="ARBA" id="ARBA00023136"/>
    </source>
</evidence>
<comment type="caution">
    <text evidence="10">The sequence shown here is derived from an EMBL/GenBank/DDBJ whole genome shotgun (WGS) entry which is preliminary data.</text>
</comment>
<dbReference type="PROSITE" id="PS50893">
    <property type="entry name" value="ABC_TRANSPORTER_2"/>
    <property type="match status" value="1"/>
</dbReference>
<keyword evidence="2" id="KW-1003">Cell membrane</keyword>
<evidence type="ECO:0000256" key="7">
    <source>
        <dbReference type="ARBA" id="ARBA00023065"/>
    </source>
</evidence>
<keyword evidence="5 10" id="KW-0067">ATP-binding</keyword>
<evidence type="ECO:0000313" key="11">
    <source>
        <dbReference type="Proteomes" id="UP001596514"/>
    </source>
</evidence>
<dbReference type="PANTHER" id="PTHR42781">
    <property type="entry name" value="SPERMIDINE/PUTRESCINE IMPORT ATP-BINDING PROTEIN POTA"/>
    <property type="match status" value="1"/>
</dbReference>
<organism evidence="10 11">
    <name type="scientific">Streptosporangium amethystogenes subsp. fukuiense</name>
    <dbReference type="NCBI Taxonomy" id="698418"/>
    <lineage>
        <taxon>Bacteria</taxon>
        <taxon>Bacillati</taxon>
        <taxon>Actinomycetota</taxon>
        <taxon>Actinomycetes</taxon>
        <taxon>Streptosporangiales</taxon>
        <taxon>Streptosporangiaceae</taxon>
        <taxon>Streptosporangium</taxon>
    </lineage>
</organism>
<gene>
    <name evidence="10" type="ORF">ACFQVD_07685</name>
</gene>
<dbReference type="InterPro" id="IPR003593">
    <property type="entry name" value="AAA+_ATPase"/>
</dbReference>
<sequence length="355" mass="37237">MSRLELRGIVRRYGTVAALDGVDLTVPSGTLTAVLGPSGCGKTTLLRCVAGFERIDAGEIVVDGQVVAGPTAHTPPQRRQIVIVPQEGALFPHLSVRDNVGYGLSRAERRRGRIDEALSLVGLAGYGERMPHQMSGGQQQRVAVARALAPRPSLILLDEPFSALDAGLRAELRHDVRSALRADRATGILVTHDQGEALSTADQIAVMREGVIVQHGSPTSVYRRPADAWVATFVGDAILLPAQAEPGHRDDPAVLSTALGPVAVAGLPSGHGALTVLVRPEQVRITAPPAPQAVIATVTGDDFHGHDALVTVRLPDGTHVTARIPAPADPMATGTRVGVQVEGTGLAWRVPEPAE</sequence>
<protein>
    <submittedName>
        <fullName evidence="10">ABC transporter ATP-binding protein</fullName>
    </submittedName>
</protein>
<dbReference type="Pfam" id="PF00005">
    <property type="entry name" value="ABC_tran"/>
    <property type="match status" value="1"/>
</dbReference>
<dbReference type="InterPro" id="IPR027417">
    <property type="entry name" value="P-loop_NTPase"/>
</dbReference>
<keyword evidence="6" id="KW-0408">Iron</keyword>
<evidence type="ECO:0000256" key="4">
    <source>
        <dbReference type="ARBA" id="ARBA00022741"/>
    </source>
</evidence>
<name>A0ABW2SUL6_9ACTN</name>
<proteinExistence type="predicted"/>
<feature type="domain" description="ABC transporter" evidence="9">
    <location>
        <begin position="4"/>
        <end position="234"/>
    </location>
</feature>
<evidence type="ECO:0000256" key="2">
    <source>
        <dbReference type="ARBA" id="ARBA00022475"/>
    </source>
</evidence>
<keyword evidence="11" id="KW-1185">Reference proteome</keyword>
<dbReference type="SUPFAM" id="SSF52540">
    <property type="entry name" value="P-loop containing nucleoside triphosphate hydrolases"/>
    <property type="match status" value="1"/>
</dbReference>
<dbReference type="InterPro" id="IPR003439">
    <property type="entry name" value="ABC_transporter-like_ATP-bd"/>
</dbReference>
<dbReference type="InterPro" id="IPR050093">
    <property type="entry name" value="ABC_SmlMolc_Importer"/>
</dbReference>
<dbReference type="EMBL" id="JBHTEE010000001">
    <property type="protein sequence ID" value="MFC7599985.1"/>
    <property type="molecule type" value="Genomic_DNA"/>
</dbReference>
<keyword evidence="3" id="KW-0410">Iron transport</keyword>
<dbReference type="PROSITE" id="PS00211">
    <property type="entry name" value="ABC_TRANSPORTER_1"/>
    <property type="match status" value="1"/>
</dbReference>
<dbReference type="Pfam" id="PF08402">
    <property type="entry name" value="TOBE_2"/>
    <property type="match status" value="1"/>
</dbReference>
<evidence type="ECO:0000259" key="9">
    <source>
        <dbReference type="PROSITE" id="PS50893"/>
    </source>
</evidence>
<evidence type="ECO:0000256" key="3">
    <source>
        <dbReference type="ARBA" id="ARBA00022496"/>
    </source>
</evidence>
<dbReference type="SUPFAM" id="SSF50331">
    <property type="entry name" value="MOP-like"/>
    <property type="match status" value="1"/>
</dbReference>
<dbReference type="Gene3D" id="3.40.50.300">
    <property type="entry name" value="P-loop containing nucleotide triphosphate hydrolases"/>
    <property type="match status" value="1"/>
</dbReference>
<dbReference type="Proteomes" id="UP001596514">
    <property type="component" value="Unassembled WGS sequence"/>
</dbReference>
<accession>A0ABW2SUL6</accession>
<evidence type="ECO:0000256" key="6">
    <source>
        <dbReference type="ARBA" id="ARBA00023004"/>
    </source>
</evidence>
<evidence type="ECO:0000256" key="1">
    <source>
        <dbReference type="ARBA" id="ARBA00022448"/>
    </source>
</evidence>